<protein>
    <submittedName>
        <fullName evidence="1">Uncharacterized protein</fullName>
    </submittedName>
</protein>
<keyword evidence="2" id="KW-1185">Reference proteome</keyword>
<accession>A0ACC0VCU6</accession>
<evidence type="ECO:0000313" key="2">
    <source>
        <dbReference type="Proteomes" id="UP001163324"/>
    </source>
</evidence>
<gene>
    <name evidence="1" type="ORF">N3K66_000775</name>
</gene>
<name>A0ACC0VCU6_9HYPO</name>
<proteinExistence type="predicted"/>
<dbReference type="EMBL" id="CM047940">
    <property type="protein sequence ID" value="KAI9904246.1"/>
    <property type="molecule type" value="Genomic_DNA"/>
</dbReference>
<sequence length="405" mass="46072">MNGISHMNNDLQSLFLRKADENGIRFLGITPAVVPDRGNGMVATRNIDRGDMVMHIPTEAISSLHNLPEVVSRDLPRDMSIHGSLASQLALHRETMDNWAIQVPELSAFQDAMPMFWPRELQDLLPAEAKSLVDQQRTRFEADWHKFAGAFRGASREKYLHCWLLVNTRAFYFETSLTVMFPWHDRLALLPLADMFNHDNVGCALSFSTDGYTFTADRPYSVGEEVCISYGNHSNDFLLAEYGFILPANDTDRICLDEIILPRLSSRQISELLENGYPDNFMLNAESEAHDNIWIALRLLCSTEADWPGYVNGEEDAQGTLDQAADLLSTLLEEYLDRIDDNLTIIHALRIGKPQHRALLGRRWEQLRVVASQLIDVEWFIDDIDVLSDEEFDEEPTVMESITPT</sequence>
<comment type="caution">
    <text evidence="1">The sequence shown here is derived from an EMBL/GenBank/DDBJ whole genome shotgun (WGS) entry which is preliminary data.</text>
</comment>
<evidence type="ECO:0000313" key="1">
    <source>
        <dbReference type="EMBL" id="KAI9904246.1"/>
    </source>
</evidence>
<organism evidence="1 2">
    <name type="scientific">Trichothecium roseum</name>
    <dbReference type="NCBI Taxonomy" id="47278"/>
    <lineage>
        <taxon>Eukaryota</taxon>
        <taxon>Fungi</taxon>
        <taxon>Dikarya</taxon>
        <taxon>Ascomycota</taxon>
        <taxon>Pezizomycotina</taxon>
        <taxon>Sordariomycetes</taxon>
        <taxon>Hypocreomycetidae</taxon>
        <taxon>Hypocreales</taxon>
        <taxon>Hypocreales incertae sedis</taxon>
        <taxon>Trichothecium</taxon>
    </lineage>
</organism>
<dbReference type="Proteomes" id="UP001163324">
    <property type="component" value="Chromosome 1"/>
</dbReference>
<reference evidence="1" key="1">
    <citation type="submission" date="2022-10" db="EMBL/GenBank/DDBJ databases">
        <title>Complete Genome of Trichothecium roseum strain YXFP-22015, a Plant Pathogen Isolated from Citrus.</title>
        <authorList>
            <person name="Wang Y."/>
            <person name="Zhu L."/>
        </authorList>
    </citation>
    <scope>NUCLEOTIDE SEQUENCE</scope>
    <source>
        <strain evidence="1">YXFP-22015</strain>
    </source>
</reference>